<evidence type="ECO:0000256" key="6">
    <source>
        <dbReference type="SAM" id="Phobius"/>
    </source>
</evidence>
<accession>A0AB39UWR0</accession>
<feature type="transmembrane region" description="Helical" evidence="6">
    <location>
        <begin position="125"/>
        <end position="148"/>
    </location>
</feature>
<protein>
    <submittedName>
        <fullName evidence="8">RDD family protein</fullName>
    </submittedName>
</protein>
<evidence type="ECO:0000256" key="5">
    <source>
        <dbReference type="ARBA" id="ARBA00023136"/>
    </source>
</evidence>
<dbReference type="Pfam" id="PF06271">
    <property type="entry name" value="RDD"/>
    <property type="match status" value="1"/>
</dbReference>
<keyword evidence="5 6" id="KW-0472">Membrane</keyword>
<feature type="domain" description="RDD" evidence="7">
    <location>
        <begin position="24"/>
        <end position="161"/>
    </location>
</feature>
<dbReference type="RefSeq" id="WP_369601605.1">
    <property type="nucleotide sequence ID" value="NZ_CP154858.1"/>
</dbReference>
<proteinExistence type="predicted"/>
<evidence type="ECO:0000256" key="3">
    <source>
        <dbReference type="ARBA" id="ARBA00022692"/>
    </source>
</evidence>
<sequence>MGRRKHRKKSGQQAIPAAETLRPAPLWKRFAAMFYDFLLVVALSMITTFIYLGAMAARVGGFDRLQPLMESGATLGDPTLKTALFLVIFFFFAYFWKRLGQTLGMQVWRIKVVSQDGRPLTWTQCLLRFFAALFSLLCFGMGFFWSLWDRDGLTWHDRYAGTRVIEVKKT</sequence>
<dbReference type="KEGG" id="tcd:AAIA72_01055"/>
<name>A0AB39UWR0_9GAMM</name>
<dbReference type="AlphaFoldDB" id="A0AB39UWR0"/>
<evidence type="ECO:0000256" key="2">
    <source>
        <dbReference type="ARBA" id="ARBA00022475"/>
    </source>
</evidence>
<feature type="transmembrane region" description="Helical" evidence="6">
    <location>
        <begin position="37"/>
        <end position="59"/>
    </location>
</feature>
<organism evidence="8">
    <name type="scientific">Thermohahella caldifontis</name>
    <dbReference type="NCBI Taxonomy" id="3142973"/>
    <lineage>
        <taxon>Bacteria</taxon>
        <taxon>Pseudomonadati</taxon>
        <taxon>Pseudomonadota</taxon>
        <taxon>Gammaproteobacteria</taxon>
        <taxon>Oceanospirillales</taxon>
        <taxon>Hahellaceae</taxon>
        <taxon>Thermohahella</taxon>
    </lineage>
</organism>
<reference evidence="8" key="1">
    <citation type="submission" date="2024-05" db="EMBL/GenBank/DDBJ databases">
        <title>Genome sequencing of novel strain.</title>
        <authorList>
            <person name="Ganbat D."/>
            <person name="Ganbat S."/>
            <person name="Lee S.-J."/>
        </authorList>
    </citation>
    <scope>NUCLEOTIDE SEQUENCE</scope>
    <source>
        <strain evidence="8">SMD15-11</strain>
    </source>
</reference>
<gene>
    <name evidence="8" type="ORF">AAIA72_01055</name>
</gene>
<comment type="subcellular location">
    <subcellularLocation>
        <location evidence="1">Cell membrane</location>
        <topology evidence="1">Multi-pass membrane protein</topology>
    </subcellularLocation>
</comment>
<keyword evidence="4 6" id="KW-1133">Transmembrane helix</keyword>
<keyword evidence="2" id="KW-1003">Cell membrane</keyword>
<evidence type="ECO:0000259" key="7">
    <source>
        <dbReference type="Pfam" id="PF06271"/>
    </source>
</evidence>
<keyword evidence="3 6" id="KW-0812">Transmembrane</keyword>
<dbReference type="GO" id="GO:0005886">
    <property type="term" value="C:plasma membrane"/>
    <property type="evidence" value="ECO:0007669"/>
    <property type="project" value="UniProtKB-SubCell"/>
</dbReference>
<evidence type="ECO:0000256" key="1">
    <source>
        <dbReference type="ARBA" id="ARBA00004651"/>
    </source>
</evidence>
<evidence type="ECO:0000256" key="4">
    <source>
        <dbReference type="ARBA" id="ARBA00022989"/>
    </source>
</evidence>
<dbReference type="PANTHER" id="PTHR36115:SF10">
    <property type="entry name" value="RDD DOMAIN-CONTAINING PROTEIN"/>
    <property type="match status" value="1"/>
</dbReference>
<evidence type="ECO:0000313" key="8">
    <source>
        <dbReference type="EMBL" id="XDT72599.1"/>
    </source>
</evidence>
<dbReference type="InterPro" id="IPR010432">
    <property type="entry name" value="RDD"/>
</dbReference>
<dbReference type="InterPro" id="IPR051791">
    <property type="entry name" value="Pra-immunoreactive"/>
</dbReference>
<dbReference type="EMBL" id="CP154858">
    <property type="protein sequence ID" value="XDT72599.1"/>
    <property type="molecule type" value="Genomic_DNA"/>
</dbReference>
<feature type="transmembrane region" description="Helical" evidence="6">
    <location>
        <begin position="79"/>
        <end position="96"/>
    </location>
</feature>
<dbReference type="PANTHER" id="PTHR36115">
    <property type="entry name" value="PROLINE-RICH ANTIGEN HOMOLOG-RELATED"/>
    <property type="match status" value="1"/>
</dbReference>